<dbReference type="STRING" id="81824.A9VE02"/>
<dbReference type="Proteomes" id="UP000001357">
    <property type="component" value="Unassembled WGS sequence"/>
</dbReference>
<dbReference type="PANTHER" id="PTHR11232">
    <property type="entry name" value="PHOSPHOTYROSINE INTERACTION DOMAIN-CONTAINING FAMILY MEMBER"/>
    <property type="match status" value="1"/>
</dbReference>
<dbReference type="EMBL" id="CH991593">
    <property type="protein sequence ID" value="EDQ84220.1"/>
    <property type="molecule type" value="Genomic_DNA"/>
</dbReference>
<evidence type="ECO:0000259" key="2">
    <source>
        <dbReference type="PROSITE" id="PS01179"/>
    </source>
</evidence>
<feature type="region of interest" description="Disordered" evidence="1">
    <location>
        <begin position="435"/>
        <end position="470"/>
    </location>
</feature>
<dbReference type="InterPro" id="IPR011992">
    <property type="entry name" value="EF-hand-dom_pair"/>
</dbReference>
<dbReference type="Pfam" id="PF00640">
    <property type="entry name" value="PID"/>
    <property type="match status" value="1"/>
</dbReference>
<dbReference type="RefSeq" id="XP_001750944.1">
    <property type="nucleotide sequence ID" value="XM_001750892.1"/>
</dbReference>
<protein>
    <recommendedName>
        <fullName evidence="2">PID domain-containing protein</fullName>
    </recommendedName>
</protein>
<name>A9VE02_MONBE</name>
<evidence type="ECO:0000313" key="3">
    <source>
        <dbReference type="EMBL" id="EDQ84220.1"/>
    </source>
</evidence>
<evidence type="ECO:0000313" key="4">
    <source>
        <dbReference type="Proteomes" id="UP000001357"/>
    </source>
</evidence>
<proteinExistence type="predicted"/>
<keyword evidence="4" id="KW-1185">Reference proteome</keyword>
<dbReference type="Gene3D" id="2.30.29.30">
    <property type="entry name" value="Pleckstrin-homology domain (PH domain)/Phosphotyrosine-binding domain (PTB)"/>
    <property type="match status" value="1"/>
</dbReference>
<feature type="domain" description="PID" evidence="2">
    <location>
        <begin position="24"/>
        <end position="148"/>
    </location>
</feature>
<dbReference type="CDD" id="cd00934">
    <property type="entry name" value="PTB"/>
    <property type="match status" value="1"/>
</dbReference>
<dbReference type="Gene3D" id="1.10.238.10">
    <property type="entry name" value="EF-hand"/>
    <property type="match status" value="1"/>
</dbReference>
<sequence length="470" mass="51822">MFKRHEKPSVALQRAAAQHGLRLFYVKYYGHEEVPDARGNSVVDFALHSILTTKTYRKSQGWHPPQVELSVGTRGVKVTDRTTGTVFLDLPLRNISYCQDDRRGNNIFCFIAKEELSSPKRCYAFKSYNQAAEIMHVIGDAFKRAAQEHGQNGGSGNGSTSSSRFGAAGRAQSDNEVERLKRQLQEKEEETRRLKQQLTASQRRPKQQFVARQQPIRPRAWCTATDFHRHLKPDQPINSIRRIGTNPKKSPTPKTSVKAKDDNEDAFDDDFGALASARLNTSSAANSPAPSSNGAAPASFTMSQPELVPEPDAEPEEEQASTASPGVASEPEASPDSSDEEDEAQLVERINNNLDLGDGGAEAEAEPEEAAEEEEDDAEVSKLVRLCQHVWTLATPDEDGMLDGQQMRPLMMMSGLPMETLGTVWSIIDTEQLGKAQREEELDPEAVGPATPAPLLKGLKPIDDDEEDDE</sequence>
<feature type="region of interest" description="Disordered" evidence="1">
    <location>
        <begin position="147"/>
        <end position="215"/>
    </location>
</feature>
<dbReference type="SUPFAM" id="SSF47473">
    <property type="entry name" value="EF-hand"/>
    <property type="match status" value="1"/>
</dbReference>
<feature type="region of interest" description="Disordered" evidence="1">
    <location>
        <begin position="282"/>
        <end position="380"/>
    </location>
</feature>
<dbReference type="PROSITE" id="PS01179">
    <property type="entry name" value="PID"/>
    <property type="match status" value="1"/>
</dbReference>
<dbReference type="GeneID" id="5896234"/>
<dbReference type="InterPro" id="IPR051133">
    <property type="entry name" value="Adapter_Engulfment-Domain"/>
</dbReference>
<dbReference type="KEGG" id="mbr:MONBRDRAFT_13000"/>
<feature type="compositionally biased region" description="Basic and acidic residues" evidence="1">
    <location>
        <begin position="176"/>
        <end position="193"/>
    </location>
</feature>
<dbReference type="InterPro" id="IPR011993">
    <property type="entry name" value="PH-like_dom_sf"/>
</dbReference>
<accession>A9VE02</accession>
<feature type="compositionally biased region" description="Acidic residues" evidence="1">
    <location>
        <begin position="361"/>
        <end position="378"/>
    </location>
</feature>
<reference evidence="3 4" key="1">
    <citation type="journal article" date="2008" name="Nature">
        <title>The genome of the choanoflagellate Monosiga brevicollis and the origin of metazoans.</title>
        <authorList>
            <consortium name="JGI Sequencing"/>
            <person name="King N."/>
            <person name="Westbrook M.J."/>
            <person name="Young S.L."/>
            <person name="Kuo A."/>
            <person name="Abedin M."/>
            <person name="Chapman J."/>
            <person name="Fairclough S."/>
            <person name="Hellsten U."/>
            <person name="Isogai Y."/>
            <person name="Letunic I."/>
            <person name="Marr M."/>
            <person name="Pincus D."/>
            <person name="Putnam N."/>
            <person name="Rokas A."/>
            <person name="Wright K.J."/>
            <person name="Zuzow R."/>
            <person name="Dirks W."/>
            <person name="Good M."/>
            <person name="Goodstein D."/>
            <person name="Lemons D."/>
            <person name="Li W."/>
            <person name="Lyons J.B."/>
            <person name="Morris A."/>
            <person name="Nichols S."/>
            <person name="Richter D.J."/>
            <person name="Salamov A."/>
            <person name="Bork P."/>
            <person name="Lim W.A."/>
            <person name="Manning G."/>
            <person name="Miller W.T."/>
            <person name="McGinnis W."/>
            <person name="Shapiro H."/>
            <person name="Tjian R."/>
            <person name="Grigoriev I.V."/>
            <person name="Rokhsar D."/>
        </authorList>
    </citation>
    <scope>NUCLEOTIDE SEQUENCE [LARGE SCALE GENOMIC DNA]</scope>
    <source>
        <strain evidence="4">MX1 / ATCC 50154</strain>
    </source>
</reference>
<organism evidence="3 4">
    <name type="scientific">Monosiga brevicollis</name>
    <name type="common">Choanoflagellate</name>
    <dbReference type="NCBI Taxonomy" id="81824"/>
    <lineage>
        <taxon>Eukaryota</taxon>
        <taxon>Choanoflagellata</taxon>
        <taxon>Craspedida</taxon>
        <taxon>Salpingoecidae</taxon>
        <taxon>Monosiga</taxon>
    </lineage>
</organism>
<dbReference type="SUPFAM" id="SSF50729">
    <property type="entry name" value="PH domain-like"/>
    <property type="match status" value="1"/>
</dbReference>
<dbReference type="SMART" id="SM00462">
    <property type="entry name" value="PTB"/>
    <property type="match status" value="1"/>
</dbReference>
<dbReference type="InParanoid" id="A9VE02"/>
<dbReference type="eggNOG" id="KOG3536">
    <property type="taxonomic scope" value="Eukaryota"/>
</dbReference>
<dbReference type="PANTHER" id="PTHR11232:SF45">
    <property type="entry name" value="GENE 7694-RELATED"/>
    <property type="match status" value="1"/>
</dbReference>
<dbReference type="InterPro" id="IPR006020">
    <property type="entry name" value="PTB/PI_dom"/>
</dbReference>
<feature type="compositionally biased region" description="Acidic residues" evidence="1">
    <location>
        <begin position="309"/>
        <end position="319"/>
    </location>
</feature>
<dbReference type="AlphaFoldDB" id="A9VE02"/>
<feature type="compositionally biased region" description="Low complexity" evidence="1">
    <location>
        <begin position="282"/>
        <end position="299"/>
    </location>
</feature>
<feature type="region of interest" description="Disordered" evidence="1">
    <location>
        <begin position="231"/>
        <end position="269"/>
    </location>
</feature>
<gene>
    <name evidence="3" type="ORF">MONBRDRAFT_13000</name>
</gene>
<evidence type="ECO:0000256" key="1">
    <source>
        <dbReference type="SAM" id="MobiDB-lite"/>
    </source>
</evidence>
<feature type="compositionally biased region" description="Low complexity" evidence="1">
    <location>
        <begin position="247"/>
        <end position="256"/>
    </location>
</feature>